<dbReference type="Proteomes" id="UP001227230">
    <property type="component" value="Chromosome 13"/>
</dbReference>
<name>A0ABY9D6M1_VITVI</name>
<dbReference type="PANTHER" id="PTHR10502:SF196">
    <property type="entry name" value="ANNEXIN D4"/>
    <property type="match status" value="1"/>
</dbReference>
<dbReference type="PROSITE" id="PS51897">
    <property type="entry name" value="ANNEXIN_2"/>
    <property type="match status" value="1"/>
</dbReference>
<evidence type="ECO:0008006" key="5">
    <source>
        <dbReference type="Google" id="ProtNLM"/>
    </source>
</evidence>
<dbReference type="Pfam" id="PF00191">
    <property type="entry name" value="Annexin"/>
    <property type="match status" value="2"/>
</dbReference>
<evidence type="ECO:0000313" key="3">
    <source>
        <dbReference type="EMBL" id="WKA02191.1"/>
    </source>
</evidence>
<dbReference type="Gene3D" id="1.10.220.10">
    <property type="entry name" value="Annexin"/>
    <property type="match status" value="2"/>
</dbReference>
<reference evidence="3 4" key="1">
    <citation type="journal article" date="2023" name="Hortic Res">
        <title>The complete reference genome for grapevine (Vitis vinifera L.) genetics and breeding.</title>
        <authorList>
            <person name="Shi X."/>
            <person name="Cao S."/>
            <person name="Wang X."/>
            <person name="Huang S."/>
            <person name="Wang Y."/>
            <person name="Liu Z."/>
            <person name="Liu W."/>
            <person name="Leng X."/>
            <person name="Peng Y."/>
            <person name="Wang N."/>
            <person name="Wang Y."/>
            <person name="Ma Z."/>
            <person name="Xu X."/>
            <person name="Zhang F."/>
            <person name="Xue H."/>
            <person name="Zhong H."/>
            <person name="Wang Y."/>
            <person name="Zhang K."/>
            <person name="Velt A."/>
            <person name="Avia K."/>
            <person name="Holtgrawe D."/>
            <person name="Grimplet J."/>
            <person name="Matus J.T."/>
            <person name="Ware D."/>
            <person name="Wu X."/>
            <person name="Wang H."/>
            <person name="Liu C."/>
            <person name="Fang Y."/>
            <person name="Rustenholz C."/>
            <person name="Cheng Z."/>
            <person name="Xiao H."/>
            <person name="Zhou Y."/>
        </authorList>
    </citation>
    <scope>NUCLEOTIDE SEQUENCE [LARGE SCALE GENOMIC DNA]</scope>
    <source>
        <strain evidence="4">cv. Pinot noir / PN40024</strain>
        <tissue evidence="3">Leaf</tissue>
    </source>
</reference>
<keyword evidence="4" id="KW-1185">Reference proteome</keyword>
<dbReference type="InterPro" id="IPR018502">
    <property type="entry name" value="Annexin_repeat"/>
</dbReference>
<organism evidence="3 4">
    <name type="scientific">Vitis vinifera</name>
    <name type="common">Grape</name>
    <dbReference type="NCBI Taxonomy" id="29760"/>
    <lineage>
        <taxon>Eukaryota</taxon>
        <taxon>Viridiplantae</taxon>
        <taxon>Streptophyta</taxon>
        <taxon>Embryophyta</taxon>
        <taxon>Tracheophyta</taxon>
        <taxon>Spermatophyta</taxon>
        <taxon>Magnoliopsida</taxon>
        <taxon>eudicotyledons</taxon>
        <taxon>Gunneridae</taxon>
        <taxon>Pentapetalae</taxon>
        <taxon>rosids</taxon>
        <taxon>Vitales</taxon>
        <taxon>Vitaceae</taxon>
        <taxon>Viteae</taxon>
        <taxon>Vitis</taxon>
    </lineage>
</organism>
<evidence type="ECO:0000256" key="2">
    <source>
        <dbReference type="ARBA" id="ARBA00023216"/>
    </source>
</evidence>
<dbReference type="PANTHER" id="PTHR10502">
    <property type="entry name" value="ANNEXIN"/>
    <property type="match status" value="1"/>
</dbReference>
<gene>
    <name evidence="3" type="ORF">VitviT2T_020409</name>
</gene>
<dbReference type="SMART" id="SM00335">
    <property type="entry name" value="ANX"/>
    <property type="match status" value="2"/>
</dbReference>
<dbReference type="SUPFAM" id="SSF47874">
    <property type="entry name" value="Annexin"/>
    <property type="match status" value="1"/>
</dbReference>
<keyword evidence="2" id="KW-0041">Annexin</keyword>
<proteinExistence type="predicted"/>
<dbReference type="EMBL" id="CP126660">
    <property type="protein sequence ID" value="WKA02191.1"/>
    <property type="molecule type" value="Genomic_DNA"/>
</dbReference>
<protein>
    <recommendedName>
        <fullName evidence="5">Annexin D4</fullName>
    </recommendedName>
</protein>
<keyword evidence="1" id="KW-0677">Repeat</keyword>
<sequence>MASILGKWHLEHLESFRKRTKFFLEDERLFERWDDHHIGCLTKEFLRFKLLVALVSSYRYEGSRVNDGTARSEATTLAIAVKNVDKKNPIEDDGIVRILTTRSKLHLKAVVKYYKEIYGKNIDEDLDTLMSLKETLQCLCNPQAHFSKVLNDAFKDDADENTKEALTRVIVTRFNVDMKEIIEEFDKQYKIPLTQKIEDVALGNYKDFLVSLIRRVA</sequence>
<evidence type="ECO:0000313" key="4">
    <source>
        <dbReference type="Proteomes" id="UP001227230"/>
    </source>
</evidence>
<evidence type="ECO:0000256" key="1">
    <source>
        <dbReference type="ARBA" id="ARBA00022737"/>
    </source>
</evidence>
<dbReference type="InterPro" id="IPR037104">
    <property type="entry name" value="Annexin_sf"/>
</dbReference>
<accession>A0ABY9D6M1</accession>